<comment type="caution">
    <text evidence="1">The sequence shown here is derived from an EMBL/GenBank/DDBJ whole genome shotgun (WGS) entry which is preliminary data.</text>
</comment>
<name>A0A5N5Q7U2_9AGAM</name>
<proteinExistence type="predicted"/>
<keyword evidence="2" id="KW-1185">Reference proteome</keyword>
<gene>
    <name evidence="1" type="ORF">CTheo_8799</name>
</gene>
<dbReference type="Proteomes" id="UP000383932">
    <property type="component" value="Unassembled WGS sequence"/>
</dbReference>
<accession>A0A5N5Q7U2</accession>
<sequence length="103" mass="11800">MELSGSTLNGLPQAISIDDITTVWPCLLSDFEHNLVTDFNHSTVSLLDPDLYRIVMDTSWDNVKGMFAKACLLITHTMTLENQRLLDPKGTEEWWTLKKSIMW</sequence>
<dbReference type="EMBL" id="SSOP01000802">
    <property type="protein sequence ID" value="KAB5587759.1"/>
    <property type="molecule type" value="Genomic_DNA"/>
</dbReference>
<organism evidence="1 2">
    <name type="scientific">Ceratobasidium theobromae</name>
    <dbReference type="NCBI Taxonomy" id="1582974"/>
    <lineage>
        <taxon>Eukaryota</taxon>
        <taxon>Fungi</taxon>
        <taxon>Dikarya</taxon>
        <taxon>Basidiomycota</taxon>
        <taxon>Agaricomycotina</taxon>
        <taxon>Agaricomycetes</taxon>
        <taxon>Cantharellales</taxon>
        <taxon>Ceratobasidiaceae</taxon>
        <taxon>Ceratobasidium</taxon>
    </lineage>
</organism>
<evidence type="ECO:0000313" key="2">
    <source>
        <dbReference type="Proteomes" id="UP000383932"/>
    </source>
</evidence>
<dbReference type="AlphaFoldDB" id="A0A5N5Q7U2"/>
<protein>
    <submittedName>
        <fullName evidence="1">Uncharacterized protein</fullName>
    </submittedName>
</protein>
<evidence type="ECO:0000313" key="1">
    <source>
        <dbReference type="EMBL" id="KAB5587759.1"/>
    </source>
</evidence>
<reference evidence="1 2" key="1">
    <citation type="journal article" date="2019" name="Fungal Biol. Biotechnol.">
        <title>Draft genome sequence of fastidious pathogen Ceratobasidium theobromae, which causes vascular-streak dieback in Theobroma cacao.</title>
        <authorList>
            <person name="Ali S.S."/>
            <person name="Asman A."/>
            <person name="Shao J."/>
            <person name="Firmansyah A.P."/>
            <person name="Susilo A.W."/>
            <person name="Rosmana A."/>
            <person name="McMahon P."/>
            <person name="Junaid M."/>
            <person name="Guest D."/>
            <person name="Kheng T.Y."/>
            <person name="Meinhardt L.W."/>
            <person name="Bailey B.A."/>
        </authorList>
    </citation>
    <scope>NUCLEOTIDE SEQUENCE [LARGE SCALE GENOMIC DNA]</scope>
    <source>
        <strain evidence="1 2">CT2</strain>
    </source>
</reference>
<dbReference type="OrthoDB" id="2309723at2759"/>